<proteinExistence type="predicted"/>
<dbReference type="Gene3D" id="3.90.320.10">
    <property type="match status" value="1"/>
</dbReference>
<evidence type="ECO:0000313" key="3">
    <source>
        <dbReference type="Proteomes" id="UP000220102"/>
    </source>
</evidence>
<sequence>MYPSSVLDQLVSARRSYPEAPLIVLVPTLQVGYSLETDLARRLGSWHGIESLPPANLAEKVAMIDALTSGRRQMLSVGRLFYAADILRDMAPALRDTSAPGAHHLARTVSDAIQTLRLDAVDPDRLRTYAAEKGRDGTLGIIADAYDAYLDRLESNGLYDDAQLLTWAERRVRSGSAPGIEDSVVVLLNGVDLPERSYRFVRAVQDTATGFLRAGVSTPQRAPRESACARFSDVSEIQVESDGASDDRAFVRCVGALSEADAVIRDILESGVAFDDVTIAYTSSTPYATLLPDRAARASLPFVSGAGQPAMMTRTGRALHYLYEWVRDDFSAVPLITMLRENLLRMEDQDGDTAAPGLLTPQRAATLIAERSYEAGRSGLLKGLGKAVDQARNDADEKRTDAARSKLKERTKLFEHVLFLVDLLQPGTRRPDADVSDGALTCIDPSKLNEPVTLEQVARGTRRYLRSFGPPDGSDKPEEERTLDEVARRRLYEELEDLQHADISLRTDAGRIARLLQKWLTAQNVQPQQVRPGHVQILPLDAVGYSDRTHLYVVGMDSASFDAPVGENSLLGEEDRHVLQELDAATRDSSLTAADKLLWRTDQALARHRGPIMFYSRTFDVGAGEECDPSAYFLARERQAGDIATARTVPLIPQSGDIPLSDRDAWLAAYARRHEQDEKTSARDRLAERHPSILDGAAARAARASETYTEHDGLLPEGEYSDLDLFASTTGPVSASRLQTLAEAPYIYFLKYVLGVEPLNEPAIDDEAWLNSLRKGTLLHSIYERFVRELDGRIPEMSDEEALLRIVEEVLQEETERFEPSSDLVRSAALRELKTHARVFFRAEMDRDNDAIPHEFEIGFGLDDQDNNAFEAADLSVAGATLQVHGKIDRVDRHDGTGALSIWDYKTGRAKSYDESDPLQDGKTLQWALYAFALEALTGETVERAGYYFANATEVGARIGFPPAPHRSEAEKIIETLRDLTRTGTFPVTPRLDGVTDWKWNGYDRLVQDLGARKKEVRAKNKNYPDDRPKPPSF</sequence>
<dbReference type="Pfam" id="PF12705">
    <property type="entry name" value="PDDEXK_1"/>
    <property type="match status" value="1"/>
</dbReference>
<dbReference type="InterPro" id="IPR038726">
    <property type="entry name" value="PDDEXK_AddAB-type"/>
</dbReference>
<name>A0A2A8CZW6_9BACT</name>
<dbReference type="InterPro" id="IPR027417">
    <property type="entry name" value="P-loop_NTPase"/>
</dbReference>
<gene>
    <name evidence="2" type="ORF">CRI94_04320</name>
</gene>
<evidence type="ECO:0000313" key="2">
    <source>
        <dbReference type="EMBL" id="PEN14269.1"/>
    </source>
</evidence>
<feature type="domain" description="PD-(D/E)XK endonuclease-like" evidence="1">
    <location>
        <begin position="733"/>
        <end position="990"/>
    </location>
</feature>
<accession>A0A2A8CZW6</accession>
<dbReference type="AlphaFoldDB" id="A0A2A8CZW6"/>
<comment type="caution">
    <text evidence="2">The sequence shown here is derived from an EMBL/GenBank/DDBJ whole genome shotgun (WGS) entry which is preliminary data.</text>
</comment>
<dbReference type="Proteomes" id="UP000220102">
    <property type="component" value="Unassembled WGS sequence"/>
</dbReference>
<protein>
    <submittedName>
        <fullName evidence="2">ATP-dependent nuclease</fullName>
    </submittedName>
</protein>
<dbReference type="EMBL" id="PDEQ01000002">
    <property type="protein sequence ID" value="PEN14269.1"/>
    <property type="molecule type" value="Genomic_DNA"/>
</dbReference>
<reference evidence="2 3" key="1">
    <citation type="submission" date="2017-10" db="EMBL/GenBank/DDBJ databases">
        <title>Draft genome of Longibacter Salinarum.</title>
        <authorList>
            <person name="Goh K.M."/>
            <person name="Shamsir M.S."/>
            <person name="Lim S.W."/>
        </authorList>
    </citation>
    <scope>NUCLEOTIDE SEQUENCE [LARGE SCALE GENOMIC DNA]</scope>
    <source>
        <strain evidence="2 3">KCTC 52045</strain>
    </source>
</reference>
<dbReference type="InterPro" id="IPR011604">
    <property type="entry name" value="PDDEXK-like_dom_sf"/>
</dbReference>
<dbReference type="RefSeq" id="WP_098074448.1">
    <property type="nucleotide sequence ID" value="NZ_PDEQ01000002.1"/>
</dbReference>
<evidence type="ECO:0000259" key="1">
    <source>
        <dbReference type="Pfam" id="PF12705"/>
    </source>
</evidence>
<keyword evidence="3" id="KW-1185">Reference proteome</keyword>
<dbReference type="SUPFAM" id="SSF52980">
    <property type="entry name" value="Restriction endonuclease-like"/>
    <property type="match status" value="1"/>
</dbReference>
<dbReference type="SUPFAM" id="SSF52540">
    <property type="entry name" value="P-loop containing nucleoside triphosphate hydrolases"/>
    <property type="match status" value="1"/>
</dbReference>
<organism evidence="2 3">
    <name type="scientific">Longibacter salinarum</name>
    <dbReference type="NCBI Taxonomy" id="1850348"/>
    <lineage>
        <taxon>Bacteria</taxon>
        <taxon>Pseudomonadati</taxon>
        <taxon>Rhodothermota</taxon>
        <taxon>Rhodothermia</taxon>
        <taxon>Rhodothermales</taxon>
        <taxon>Salisaetaceae</taxon>
        <taxon>Longibacter</taxon>
    </lineage>
</organism>
<dbReference type="InterPro" id="IPR011335">
    <property type="entry name" value="Restrct_endonuc-II-like"/>
</dbReference>